<accession>A0ABM4ADT7</accession>
<keyword evidence="4" id="KW-1185">Reference proteome</keyword>
<evidence type="ECO:0000259" key="3">
    <source>
        <dbReference type="Pfam" id="PF04504"/>
    </source>
</evidence>
<dbReference type="Proteomes" id="UP001652623">
    <property type="component" value="Chromosome 7"/>
</dbReference>
<dbReference type="Pfam" id="PF04504">
    <property type="entry name" value="GeBP-like_DBD"/>
    <property type="match status" value="1"/>
</dbReference>
<reference evidence="5" key="1">
    <citation type="submission" date="2025-08" db="UniProtKB">
        <authorList>
            <consortium name="RefSeq"/>
        </authorList>
    </citation>
    <scope>IDENTIFICATION</scope>
    <source>
        <tissue evidence="5">Seedling</tissue>
    </source>
</reference>
<proteinExistence type="inferred from homology"/>
<protein>
    <submittedName>
        <fullName evidence="5">Transcription factor STKL2</fullName>
    </submittedName>
</protein>
<feature type="domain" description="Glabrous enhancer-binding protein-like DBD" evidence="3">
    <location>
        <begin position="43"/>
        <end position="136"/>
    </location>
</feature>
<dbReference type="InterPro" id="IPR053932">
    <property type="entry name" value="GeBP-like_DBD"/>
</dbReference>
<evidence type="ECO:0000256" key="1">
    <source>
        <dbReference type="ARBA" id="ARBA00010820"/>
    </source>
</evidence>
<sequence>MASSHSTSTYESSDYEMEVVRDSEEEEEYVPEEKKRKKKKIIVWSEKDEITILEGLIKLQKSSSSLGKKNNIIHYYSVIKDSLVADVSKEQLTDKVKRLKRKYMQNKKNKLADPNLSIDYDSHSKRVFELSKQIWDECVFDLESGEKKRKEVMVKNKIDDTADDDDNKKKKKKKQKIIKENESESGSGNAFTKLFHEYCEEKGLEVKWLEKEERDSLGNLWKQASQLEWEQGILESKYKKLRYDLDETIYSLLKCCYTKSPALFITHDN</sequence>
<evidence type="ECO:0000313" key="4">
    <source>
        <dbReference type="Proteomes" id="UP001652623"/>
    </source>
</evidence>
<evidence type="ECO:0000256" key="2">
    <source>
        <dbReference type="SAM" id="MobiDB-lite"/>
    </source>
</evidence>
<feature type="region of interest" description="Disordered" evidence="2">
    <location>
        <begin position="1"/>
        <end position="37"/>
    </location>
</feature>
<dbReference type="GeneID" id="125423785"/>
<gene>
    <name evidence="5" type="primary">LOC125423785</name>
</gene>
<feature type="region of interest" description="Disordered" evidence="2">
    <location>
        <begin position="160"/>
        <end position="187"/>
    </location>
</feature>
<feature type="compositionally biased region" description="Acidic residues" evidence="2">
    <location>
        <begin position="13"/>
        <end position="30"/>
    </location>
</feature>
<evidence type="ECO:0000313" key="5">
    <source>
        <dbReference type="RefSeq" id="XP_060674901.1"/>
    </source>
</evidence>
<feature type="compositionally biased region" description="Low complexity" evidence="2">
    <location>
        <begin position="1"/>
        <end position="12"/>
    </location>
</feature>
<dbReference type="InterPro" id="IPR007592">
    <property type="entry name" value="GEBP"/>
</dbReference>
<comment type="similarity">
    <text evidence="1">Belongs to the GeBP family.</text>
</comment>
<dbReference type="RefSeq" id="XP_060674901.1">
    <property type="nucleotide sequence ID" value="XM_060818918.1"/>
</dbReference>
<dbReference type="PANTHER" id="PTHR31662">
    <property type="entry name" value="BNAANNG10740D PROTEIN-RELATED"/>
    <property type="match status" value="1"/>
</dbReference>
<name>A0ABM4ADT7_ZIZJJ</name>
<dbReference type="PANTHER" id="PTHR31662:SF33">
    <property type="entry name" value="DNA-BINDING STOREKEEPER PROTEIN TRANSCRIPTIONAL REGULATOR-LIKE PROTEIN"/>
    <property type="match status" value="1"/>
</dbReference>
<organism evidence="4 5">
    <name type="scientific">Ziziphus jujuba</name>
    <name type="common">Chinese jujube</name>
    <name type="synonym">Ziziphus sativa</name>
    <dbReference type="NCBI Taxonomy" id="326968"/>
    <lineage>
        <taxon>Eukaryota</taxon>
        <taxon>Viridiplantae</taxon>
        <taxon>Streptophyta</taxon>
        <taxon>Embryophyta</taxon>
        <taxon>Tracheophyta</taxon>
        <taxon>Spermatophyta</taxon>
        <taxon>Magnoliopsida</taxon>
        <taxon>eudicotyledons</taxon>
        <taxon>Gunneridae</taxon>
        <taxon>Pentapetalae</taxon>
        <taxon>rosids</taxon>
        <taxon>fabids</taxon>
        <taxon>Rosales</taxon>
        <taxon>Rhamnaceae</taxon>
        <taxon>Paliureae</taxon>
        <taxon>Ziziphus</taxon>
    </lineage>
</organism>